<gene>
    <name evidence="1" type="ORF">ANN_06845</name>
</gene>
<proteinExistence type="predicted"/>
<dbReference type="PANTHER" id="PTHR47326:SF1">
    <property type="entry name" value="HTH PSQ-TYPE DOMAIN-CONTAINING PROTEIN"/>
    <property type="match status" value="1"/>
</dbReference>
<dbReference type="EMBL" id="JAJSOF020000011">
    <property type="protein sequence ID" value="KAJ4445046.1"/>
    <property type="molecule type" value="Genomic_DNA"/>
</dbReference>
<evidence type="ECO:0000313" key="1">
    <source>
        <dbReference type="EMBL" id="KAJ4445046.1"/>
    </source>
</evidence>
<dbReference type="PANTHER" id="PTHR47326">
    <property type="entry name" value="TRANSPOSABLE ELEMENT TC3 TRANSPOSASE-LIKE PROTEIN"/>
    <property type="match status" value="1"/>
</dbReference>
<evidence type="ECO:0000313" key="2">
    <source>
        <dbReference type="Proteomes" id="UP001148838"/>
    </source>
</evidence>
<name>A0ABQ8TEL8_PERAM</name>
<organism evidence="1 2">
    <name type="scientific">Periplaneta americana</name>
    <name type="common">American cockroach</name>
    <name type="synonym">Blatta americana</name>
    <dbReference type="NCBI Taxonomy" id="6978"/>
    <lineage>
        <taxon>Eukaryota</taxon>
        <taxon>Metazoa</taxon>
        <taxon>Ecdysozoa</taxon>
        <taxon>Arthropoda</taxon>
        <taxon>Hexapoda</taxon>
        <taxon>Insecta</taxon>
        <taxon>Pterygota</taxon>
        <taxon>Neoptera</taxon>
        <taxon>Polyneoptera</taxon>
        <taxon>Dictyoptera</taxon>
        <taxon>Blattodea</taxon>
        <taxon>Blattoidea</taxon>
        <taxon>Blattidae</taxon>
        <taxon>Blattinae</taxon>
        <taxon>Periplaneta</taxon>
    </lineage>
</organism>
<accession>A0ABQ8TEL8</accession>
<sequence length="146" mass="17786">MSDDRKAKQVIEMRMESRVGRERPRNTWEDRIEKVGMKHGKTEMETKRMSQDREGWMKWTKRGLQMWFMHDGAPAHFLRNMRENLTLIFQDHCIDWEAPRLDLNPLDFWLWGHMKEPGQFQRVRDSLRQTAEECIAMNGRRFEHLL</sequence>
<reference evidence="1 2" key="1">
    <citation type="journal article" date="2022" name="Allergy">
        <title>Genome assembly and annotation of Periplaneta americana reveal a comprehensive cockroach allergen profile.</title>
        <authorList>
            <person name="Wang L."/>
            <person name="Xiong Q."/>
            <person name="Saelim N."/>
            <person name="Wang L."/>
            <person name="Nong W."/>
            <person name="Wan A.T."/>
            <person name="Shi M."/>
            <person name="Liu X."/>
            <person name="Cao Q."/>
            <person name="Hui J.H.L."/>
            <person name="Sookrung N."/>
            <person name="Leung T.F."/>
            <person name="Tungtrongchitr A."/>
            <person name="Tsui S.K.W."/>
        </authorList>
    </citation>
    <scope>NUCLEOTIDE SEQUENCE [LARGE SCALE GENOMIC DNA]</scope>
    <source>
        <strain evidence="1">PWHHKU_190912</strain>
    </source>
</reference>
<protein>
    <submittedName>
        <fullName evidence="1">Uncharacterized protein</fullName>
    </submittedName>
</protein>
<dbReference type="Proteomes" id="UP001148838">
    <property type="component" value="Unassembled WGS sequence"/>
</dbReference>
<keyword evidence="2" id="KW-1185">Reference proteome</keyword>
<comment type="caution">
    <text evidence="1">The sequence shown here is derived from an EMBL/GenBank/DDBJ whole genome shotgun (WGS) entry which is preliminary data.</text>
</comment>
<dbReference type="Gene3D" id="3.30.420.10">
    <property type="entry name" value="Ribonuclease H-like superfamily/Ribonuclease H"/>
    <property type="match status" value="1"/>
</dbReference>
<dbReference type="InterPro" id="IPR036397">
    <property type="entry name" value="RNaseH_sf"/>
</dbReference>